<dbReference type="SUPFAM" id="SSF57701">
    <property type="entry name" value="Zn2/Cys6 DNA-binding domain"/>
    <property type="match status" value="1"/>
</dbReference>
<dbReference type="GO" id="GO:0008270">
    <property type="term" value="F:zinc ion binding"/>
    <property type="evidence" value="ECO:0007669"/>
    <property type="project" value="InterPro"/>
</dbReference>
<dbReference type="PANTHER" id="PTHR47338:SF10">
    <property type="entry name" value="TRANSCRIPTION FACTOR DOMAIN-CONTAINING PROTEIN-RELATED"/>
    <property type="match status" value="1"/>
</dbReference>
<evidence type="ECO:0000256" key="2">
    <source>
        <dbReference type="ARBA" id="ARBA00022723"/>
    </source>
</evidence>
<dbReference type="InterPro" id="IPR036864">
    <property type="entry name" value="Zn2-C6_fun-type_DNA-bd_sf"/>
</dbReference>
<dbReference type="GO" id="GO:0000981">
    <property type="term" value="F:DNA-binding transcription factor activity, RNA polymerase II-specific"/>
    <property type="evidence" value="ECO:0007669"/>
    <property type="project" value="InterPro"/>
</dbReference>
<keyword evidence="4" id="KW-0804">Transcription</keyword>
<dbReference type="SMART" id="SM00906">
    <property type="entry name" value="Fungal_trans"/>
    <property type="match status" value="1"/>
</dbReference>
<evidence type="ECO:0000259" key="7">
    <source>
        <dbReference type="PROSITE" id="PS50048"/>
    </source>
</evidence>
<organism evidence="8 9">
    <name type="scientific">Cercophora scortea</name>
    <dbReference type="NCBI Taxonomy" id="314031"/>
    <lineage>
        <taxon>Eukaryota</taxon>
        <taxon>Fungi</taxon>
        <taxon>Dikarya</taxon>
        <taxon>Ascomycota</taxon>
        <taxon>Pezizomycotina</taxon>
        <taxon>Sordariomycetes</taxon>
        <taxon>Sordariomycetidae</taxon>
        <taxon>Sordariales</taxon>
        <taxon>Lasiosphaeriaceae</taxon>
        <taxon>Cercophora</taxon>
    </lineage>
</organism>
<keyword evidence="3" id="KW-0805">Transcription regulation</keyword>
<dbReference type="GO" id="GO:0006351">
    <property type="term" value="P:DNA-templated transcription"/>
    <property type="evidence" value="ECO:0007669"/>
    <property type="project" value="InterPro"/>
</dbReference>
<dbReference type="Proteomes" id="UP001286456">
    <property type="component" value="Unassembled WGS sequence"/>
</dbReference>
<reference evidence="8" key="2">
    <citation type="submission" date="2023-06" db="EMBL/GenBank/DDBJ databases">
        <authorList>
            <consortium name="Lawrence Berkeley National Laboratory"/>
            <person name="Haridas S."/>
            <person name="Hensen N."/>
            <person name="Bonometti L."/>
            <person name="Westerberg I."/>
            <person name="Brannstrom I.O."/>
            <person name="Guillou S."/>
            <person name="Cros-Aarteil S."/>
            <person name="Calhoun S."/>
            <person name="Kuo A."/>
            <person name="Mondo S."/>
            <person name="Pangilinan J."/>
            <person name="Riley R."/>
            <person name="Labutti K."/>
            <person name="Andreopoulos B."/>
            <person name="Lipzen A."/>
            <person name="Chen C."/>
            <person name="Yanf M."/>
            <person name="Daum C."/>
            <person name="Ng V."/>
            <person name="Clum A."/>
            <person name="Steindorff A."/>
            <person name="Ohm R."/>
            <person name="Martin F."/>
            <person name="Silar P."/>
            <person name="Natvig D."/>
            <person name="Lalanne C."/>
            <person name="Gautier V."/>
            <person name="Ament-Velasquez S.L."/>
            <person name="Kruys A."/>
            <person name="Hutchinson M.I."/>
            <person name="Powell A.J."/>
            <person name="Barry K."/>
            <person name="Miller A.N."/>
            <person name="Grigoriev I.V."/>
            <person name="Debuchy R."/>
            <person name="Gladieux P."/>
            <person name="Thoren M.H."/>
            <person name="Johannesson H."/>
        </authorList>
    </citation>
    <scope>NUCLEOTIDE SEQUENCE</scope>
    <source>
        <strain evidence="8">SMH4131-1</strain>
    </source>
</reference>
<dbReference type="CDD" id="cd12148">
    <property type="entry name" value="fungal_TF_MHR"/>
    <property type="match status" value="1"/>
</dbReference>
<keyword evidence="5" id="KW-0539">Nucleus</keyword>
<proteinExistence type="predicted"/>
<evidence type="ECO:0000256" key="4">
    <source>
        <dbReference type="ARBA" id="ARBA00023163"/>
    </source>
</evidence>
<feature type="coiled-coil region" evidence="6">
    <location>
        <begin position="53"/>
        <end position="80"/>
    </location>
</feature>
<dbReference type="CDD" id="cd00067">
    <property type="entry name" value="GAL4"/>
    <property type="match status" value="1"/>
</dbReference>
<evidence type="ECO:0000313" key="8">
    <source>
        <dbReference type="EMBL" id="KAK3320316.1"/>
    </source>
</evidence>
<dbReference type="PROSITE" id="PS00463">
    <property type="entry name" value="ZN2_CY6_FUNGAL_1"/>
    <property type="match status" value="1"/>
</dbReference>
<reference evidence="8" key="1">
    <citation type="journal article" date="2023" name="Mol. Phylogenet. Evol.">
        <title>Genome-scale phylogeny and comparative genomics of the fungal order Sordariales.</title>
        <authorList>
            <person name="Hensen N."/>
            <person name="Bonometti L."/>
            <person name="Westerberg I."/>
            <person name="Brannstrom I.O."/>
            <person name="Guillou S."/>
            <person name="Cros-Aarteil S."/>
            <person name="Calhoun S."/>
            <person name="Haridas S."/>
            <person name="Kuo A."/>
            <person name="Mondo S."/>
            <person name="Pangilinan J."/>
            <person name="Riley R."/>
            <person name="LaButti K."/>
            <person name="Andreopoulos B."/>
            <person name="Lipzen A."/>
            <person name="Chen C."/>
            <person name="Yan M."/>
            <person name="Daum C."/>
            <person name="Ng V."/>
            <person name="Clum A."/>
            <person name="Steindorff A."/>
            <person name="Ohm R.A."/>
            <person name="Martin F."/>
            <person name="Silar P."/>
            <person name="Natvig D.O."/>
            <person name="Lalanne C."/>
            <person name="Gautier V."/>
            <person name="Ament-Velasquez S.L."/>
            <person name="Kruys A."/>
            <person name="Hutchinson M.I."/>
            <person name="Powell A.J."/>
            <person name="Barry K."/>
            <person name="Miller A.N."/>
            <person name="Grigoriev I.V."/>
            <person name="Debuchy R."/>
            <person name="Gladieux P."/>
            <person name="Hiltunen Thoren M."/>
            <person name="Johannesson H."/>
        </authorList>
    </citation>
    <scope>NUCLEOTIDE SEQUENCE</scope>
    <source>
        <strain evidence="8">SMH4131-1</strain>
    </source>
</reference>
<dbReference type="SMART" id="SM00066">
    <property type="entry name" value="GAL4"/>
    <property type="match status" value="1"/>
</dbReference>
<protein>
    <submittedName>
        <fullName evidence="8">Binuclear zinc transcription factor</fullName>
    </submittedName>
</protein>
<name>A0AAE0I9S5_9PEZI</name>
<dbReference type="InterPro" id="IPR007219">
    <property type="entry name" value="XnlR_reg_dom"/>
</dbReference>
<dbReference type="InterPro" id="IPR050815">
    <property type="entry name" value="TF_fung"/>
</dbReference>
<dbReference type="Gene3D" id="4.10.240.10">
    <property type="entry name" value="Zn(2)-C6 fungal-type DNA-binding domain"/>
    <property type="match status" value="1"/>
</dbReference>
<dbReference type="PANTHER" id="PTHR47338">
    <property type="entry name" value="ZN(II)2CYS6 TRANSCRIPTION FACTOR (EUROFUNG)-RELATED"/>
    <property type="match status" value="1"/>
</dbReference>
<feature type="domain" description="Zn(2)-C6 fungal-type" evidence="7">
    <location>
        <begin position="16"/>
        <end position="46"/>
    </location>
</feature>
<dbReference type="Pfam" id="PF04082">
    <property type="entry name" value="Fungal_trans"/>
    <property type="match status" value="1"/>
</dbReference>
<evidence type="ECO:0000256" key="6">
    <source>
        <dbReference type="SAM" id="Coils"/>
    </source>
</evidence>
<dbReference type="EMBL" id="JAUEPO010000006">
    <property type="protein sequence ID" value="KAK3320316.1"/>
    <property type="molecule type" value="Genomic_DNA"/>
</dbReference>
<evidence type="ECO:0000256" key="1">
    <source>
        <dbReference type="ARBA" id="ARBA00004123"/>
    </source>
</evidence>
<accession>A0AAE0I9S5</accession>
<evidence type="ECO:0000256" key="3">
    <source>
        <dbReference type="ARBA" id="ARBA00023015"/>
    </source>
</evidence>
<keyword evidence="6" id="KW-0175">Coiled coil</keyword>
<dbReference type="PROSITE" id="PS50048">
    <property type="entry name" value="ZN2_CY6_FUNGAL_2"/>
    <property type="match status" value="1"/>
</dbReference>
<evidence type="ECO:0000313" key="9">
    <source>
        <dbReference type="Proteomes" id="UP001286456"/>
    </source>
</evidence>
<gene>
    <name evidence="8" type="ORF">B0T19DRAFT_285639</name>
</gene>
<dbReference type="GO" id="GO:0003677">
    <property type="term" value="F:DNA binding"/>
    <property type="evidence" value="ECO:0007669"/>
    <property type="project" value="InterPro"/>
</dbReference>
<comment type="caution">
    <text evidence="8">The sequence shown here is derived from an EMBL/GenBank/DDBJ whole genome shotgun (WGS) entry which is preliminary data.</text>
</comment>
<evidence type="ECO:0000256" key="5">
    <source>
        <dbReference type="ARBA" id="ARBA00023242"/>
    </source>
</evidence>
<dbReference type="Pfam" id="PF00172">
    <property type="entry name" value="Zn_clus"/>
    <property type="match status" value="1"/>
</dbReference>
<dbReference type="AlphaFoldDB" id="A0AAE0I9S5"/>
<dbReference type="InterPro" id="IPR001138">
    <property type="entry name" value="Zn2Cys6_DnaBD"/>
</dbReference>
<keyword evidence="9" id="KW-1185">Reference proteome</keyword>
<keyword evidence="2" id="KW-0479">Metal-binding</keyword>
<dbReference type="GO" id="GO:0005634">
    <property type="term" value="C:nucleus"/>
    <property type="evidence" value="ECO:0007669"/>
    <property type="project" value="UniProtKB-SubCell"/>
</dbReference>
<comment type="subcellular location">
    <subcellularLocation>
        <location evidence="1">Nucleus</location>
    </subcellularLocation>
</comment>
<sequence length="671" mass="75218">MTDQGSPEAPRSVSLSCYGCRTRKAKCDRIWPRCGRCLKQGESCVYPGSRQSHVGKRKQVRDLEAKLGQLEDQLQNLKESQGVPGNPTILTPADSSLQHFVLANENHQAPSQNETTSSTEQFTPPAPQNLESYHHELISLGLFEQLPSIQLIDSLMDIYFNKVHHAAPILHPSRFRVSLYLPPHLSPPMCLQYVVMALGAEADDSYRHLAMPFYQRARTYAESDEMRDHGEHCITVAHAQFWALVAHFEAEQLMFPRAAISLGRSIRIAQMLNLHKLDQSGHVLPQTLVPPKDWTELEERRRTWWVIYGCDRGVAVATGWPALINDRNVHTLLPASEEAFNNNFEEQTNSLADALQHQGEKYSLFAGKVMTSHLFHRTLELTSDMVSKNDPRDIKNSPYWKRHAEINNELSTMLMFLPSNLQLPKNIRCHTAVFVNISIHSAIICLHRAALTRARTHQLDLPDYLRRQSQARLLPAAEEILGILRMTTDIHAAFKNPLLVHSTYTAAIVFLDDMTAEHSHQSQSNLDFLLNILVGLGRTNVVTRSLAIQLAMDMKKRGYHSAMDRIKDLSPMHVIVPLIAETVSDSSNMHFCLKQQAADPSGTPNAADTSLADSNQHFTDLLAAGPSETVLPLRSPEAGEEILEYFGAFAATSVDSEPPEGLRPPSSPMFQ</sequence>